<proteinExistence type="predicted"/>
<name>A0A067TG27_GALM3</name>
<organism evidence="1 2">
    <name type="scientific">Galerina marginata (strain CBS 339.88)</name>
    <dbReference type="NCBI Taxonomy" id="685588"/>
    <lineage>
        <taxon>Eukaryota</taxon>
        <taxon>Fungi</taxon>
        <taxon>Dikarya</taxon>
        <taxon>Basidiomycota</taxon>
        <taxon>Agaricomycotina</taxon>
        <taxon>Agaricomycetes</taxon>
        <taxon>Agaricomycetidae</taxon>
        <taxon>Agaricales</taxon>
        <taxon>Agaricineae</taxon>
        <taxon>Strophariaceae</taxon>
        <taxon>Galerina</taxon>
    </lineage>
</organism>
<evidence type="ECO:0000313" key="1">
    <source>
        <dbReference type="EMBL" id="KDR81312.1"/>
    </source>
</evidence>
<dbReference type="Proteomes" id="UP000027222">
    <property type="component" value="Unassembled WGS sequence"/>
</dbReference>
<reference evidence="2" key="1">
    <citation type="journal article" date="2014" name="Proc. Natl. Acad. Sci. U.S.A.">
        <title>Extensive sampling of basidiomycete genomes demonstrates inadequacy of the white-rot/brown-rot paradigm for wood decay fungi.</title>
        <authorList>
            <person name="Riley R."/>
            <person name="Salamov A.A."/>
            <person name="Brown D.W."/>
            <person name="Nagy L.G."/>
            <person name="Floudas D."/>
            <person name="Held B.W."/>
            <person name="Levasseur A."/>
            <person name="Lombard V."/>
            <person name="Morin E."/>
            <person name="Otillar R."/>
            <person name="Lindquist E.A."/>
            <person name="Sun H."/>
            <person name="LaButti K.M."/>
            <person name="Schmutz J."/>
            <person name="Jabbour D."/>
            <person name="Luo H."/>
            <person name="Baker S.E."/>
            <person name="Pisabarro A.G."/>
            <person name="Walton J.D."/>
            <person name="Blanchette R.A."/>
            <person name="Henrissat B."/>
            <person name="Martin F."/>
            <person name="Cullen D."/>
            <person name="Hibbett D.S."/>
            <person name="Grigoriev I.V."/>
        </authorList>
    </citation>
    <scope>NUCLEOTIDE SEQUENCE [LARGE SCALE GENOMIC DNA]</scope>
    <source>
        <strain evidence="2">CBS 339.88</strain>
    </source>
</reference>
<gene>
    <name evidence="1" type="ORF">GALMADRAFT_1125500</name>
</gene>
<accession>A0A067TG27</accession>
<sequence length="214" mass="24057">MPGYGNVYFFTTFPGFHSSGCAPRHRRLGWSVLWTLRIRYLLLQLSHFGLDSFGLVPARIWTFSSSTSGSRSGRTCRWIFLCISSFNCNSCCSYHHSSLKISSEVQTYFTQTTVDPPRDTSYPAFAFFRWIIHYLCTQARFLGSTQPSRAMFRHFGVTSNFSNPGGPIPLTSTPLSACIERGDDDLGVCKARARNRSVVRCEGCWGRADGKEDG</sequence>
<keyword evidence="2" id="KW-1185">Reference proteome</keyword>
<dbReference type="HOGENOM" id="CLU_1288988_0_0_1"/>
<protein>
    <submittedName>
        <fullName evidence="1">Uncharacterized protein</fullName>
    </submittedName>
</protein>
<evidence type="ECO:0000313" key="2">
    <source>
        <dbReference type="Proteomes" id="UP000027222"/>
    </source>
</evidence>
<dbReference type="EMBL" id="KL142371">
    <property type="protein sequence ID" value="KDR81312.1"/>
    <property type="molecule type" value="Genomic_DNA"/>
</dbReference>
<dbReference type="AlphaFoldDB" id="A0A067TG27"/>